<dbReference type="InterPro" id="IPR001909">
    <property type="entry name" value="KRAB"/>
</dbReference>
<feature type="domain" description="KRAB" evidence="4">
    <location>
        <begin position="130"/>
        <end position="201"/>
    </location>
</feature>
<dbReference type="InterPro" id="IPR007889">
    <property type="entry name" value="HTH_Psq"/>
</dbReference>
<dbReference type="Gene3D" id="1.10.10.60">
    <property type="entry name" value="Homeodomain-like"/>
    <property type="match status" value="2"/>
</dbReference>
<evidence type="ECO:0000256" key="2">
    <source>
        <dbReference type="ARBA" id="ARBA00023242"/>
    </source>
</evidence>
<dbReference type="SUPFAM" id="SSF46689">
    <property type="entry name" value="Homeodomain-like"/>
    <property type="match status" value="2"/>
</dbReference>
<evidence type="ECO:0000256" key="3">
    <source>
        <dbReference type="SAM" id="MobiDB-lite"/>
    </source>
</evidence>
<evidence type="ECO:0000313" key="6">
    <source>
        <dbReference type="EMBL" id="KAF6289393.1"/>
    </source>
</evidence>
<name>A0A7J7SM52_RHIFE</name>
<dbReference type="InterPro" id="IPR036051">
    <property type="entry name" value="KRAB_dom_sf"/>
</dbReference>
<dbReference type="InterPro" id="IPR006600">
    <property type="entry name" value="HTH_CenpB_DNA-bd_dom"/>
</dbReference>
<proteinExistence type="predicted"/>
<dbReference type="InterPro" id="IPR050169">
    <property type="entry name" value="Krueppel_C2H2_ZnF"/>
</dbReference>
<accession>A0A7J7SM52</accession>
<evidence type="ECO:0000313" key="7">
    <source>
        <dbReference type="Proteomes" id="UP000585614"/>
    </source>
</evidence>
<feature type="compositionally biased region" description="Basic and acidic residues" evidence="3">
    <location>
        <begin position="7"/>
        <end position="23"/>
    </location>
</feature>
<keyword evidence="1" id="KW-0238">DNA-binding</keyword>
<dbReference type="Pfam" id="PF03221">
    <property type="entry name" value="HTH_Tnp_Tc5"/>
    <property type="match status" value="1"/>
</dbReference>
<dbReference type="AlphaFoldDB" id="A0A7J7SM52"/>
<dbReference type="PROSITE" id="PS50805">
    <property type="entry name" value="KRAB"/>
    <property type="match status" value="2"/>
</dbReference>
<evidence type="ECO:0000259" key="5">
    <source>
        <dbReference type="PROSITE" id="PS51253"/>
    </source>
</evidence>
<dbReference type="Pfam" id="PF01352">
    <property type="entry name" value="KRAB"/>
    <property type="match status" value="2"/>
</dbReference>
<dbReference type="InterPro" id="IPR009057">
    <property type="entry name" value="Homeodomain-like_sf"/>
</dbReference>
<dbReference type="PANTHER" id="PTHR23232">
    <property type="entry name" value="KRAB DOMAIN C2H2 ZINC FINGER"/>
    <property type="match status" value="1"/>
</dbReference>
<organism evidence="6 7">
    <name type="scientific">Rhinolophus ferrumequinum</name>
    <name type="common">Greater horseshoe bat</name>
    <dbReference type="NCBI Taxonomy" id="59479"/>
    <lineage>
        <taxon>Eukaryota</taxon>
        <taxon>Metazoa</taxon>
        <taxon>Chordata</taxon>
        <taxon>Craniata</taxon>
        <taxon>Vertebrata</taxon>
        <taxon>Euteleostomi</taxon>
        <taxon>Mammalia</taxon>
        <taxon>Eutheria</taxon>
        <taxon>Laurasiatheria</taxon>
        <taxon>Chiroptera</taxon>
        <taxon>Yinpterochiroptera</taxon>
        <taxon>Rhinolophoidea</taxon>
        <taxon>Rhinolophidae</taxon>
        <taxon>Rhinolophinae</taxon>
        <taxon>Rhinolophus</taxon>
    </lineage>
</organism>
<dbReference type="PROSITE" id="PS51253">
    <property type="entry name" value="HTH_CENPB"/>
    <property type="match status" value="1"/>
</dbReference>
<dbReference type="Proteomes" id="UP000585614">
    <property type="component" value="Unassembled WGS sequence"/>
</dbReference>
<dbReference type="SMART" id="SM00349">
    <property type="entry name" value="KRAB"/>
    <property type="match status" value="2"/>
</dbReference>
<keyword evidence="2" id="KW-0539">Nucleus</keyword>
<dbReference type="GO" id="GO:0003677">
    <property type="term" value="F:DNA binding"/>
    <property type="evidence" value="ECO:0007669"/>
    <property type="project" value="UniProtKB-KW"/>
</dbReference>
<gene>
    <name evidence="6" type="ORF">mRhiFer1_018636</name>
</gene>
<dbReference type="SUPFAM" id="SSF109640">
    <property type="entry name" value="KRAB domain (Kruppel-associated box)"/>
    <property type="match status" value="2"/>
</dbReference>
<sequence length="465" mass="51141">MGTGALEDGRARGGRVCPRDSGDMRGAASAAGIAGPRELGSPARRGALRTKPGAGRCRTAATQAAFVRRGPGRPRSKNGLTSKGQGRAVTTGLENRALPFRDTALPQERRHKQEAAGTENESQPMSQSLVTFGDVAVDFSQEEWERLNSAQRGLYRDVMLENYRSLVSLGLCFSKPDMISSLEQRKEPWMPKRKLMRGQCPGWKAVPETKEAPPQNFYEGTLSQAVLVGTRTSCSMERSVLGESWDYEALFGRQPGLVTIANVAIDLSQQLDPAQKSFCKNVMWENHDLGSVGCCVSEPGLVSLLEQGKEPWLVKRELTGVLFSASKYTKPANVASKRPRRAIYLKMKLNVIKDYEGGKSVMVIARQSGMSHSIIATILKNKNKVTEAVKGPASLKTTRLTKIREGPISDMEKLLITWIEDQAQKRIPISTMMITAKAKSLFAMLKEKAIPNYNVEYTASSGWFK</sequence>
<dbReference type="PANTHER" id="PTHR23232:SF140">
    <property type="entry name" value="ZFP92 ZINC FINGER PROTEIN"/>
    <property type="match status" value="1"/>
</dbReference>
<feature type="domain" description="KRAB" evidence="4">
    <location>
        <begin position="258"/>
        <end position="324"/>
    </location>
</feature>
<protein>
    <submittedName>
        <fullName evidence="6">ZFP28 zinc finger protein</fullName>
    </submittedName>
</protein>
<evidence type="ECO:0000259" key="4">
    <source>
        <dbReference type="PROSITE" id="PS50805"/>
    </source>
</evidence>
<feature type="region of interest" description="Disordered" evidence="3">
    <location>
        <begin position="1"/>
        <end position="125"/>
    </location>
</feature>
<dbReference type="Pfam" id="PF04218">
    <property type="entry name" value="CENP-B_N"/>
    <property type="match status" value="1"/>
</dbReference>
<dbReference type="GO" id="GO:0006355">
    <property type="term" value="P:regulation of DNA-templated transcription"/>
    <property type="evidence" value="ECO:0007669"/>
    <property type="project" value="InterPro"/>
</dbReference>
<feature type="domain" description="HTH CENPB-type" evidence="5">
    <location>
        <begin position="399"/>
        <end position="465"/>
    </location>
</feature>
<comment type="caution">
    <text evidence="6">The sequence shown here is derived from an EMBL/GenBank/DDBJ whole genome shotgun (WGS) entry which is preliminary data.</text>
</comment>
<reference evidence="6 7" key="1">
    <citation type="journal article" date="2020" name="Nature">
        <title>Six reference-quality genomes reveal evolution of bat adaptations.</title>
        <authorList>
            <person name="Jebb D."/>
            <person name="Huang Z."/>
            <person name="Pippel M."/>
            <person name="Hughes G.M."/>
            <person name="Lavrichenko K."/>
            <person name="Devanna P."/>
            <person name="Winkler S."/>
            <person name="Jermiin L.S."/>
            <person name="Skirmuntt E.C."/>
            <person name="Katzourakis A."/>
            <person name="Burkitt-Gray L."/>
            <person name="Ray D.A."/>
            <person name="Sullivan K.A.M."/>
            <person name="Roscito J.G."/>
            <person name="Kirilenko B.M."/>
            <person name="Davalos L.M."/>
            <person name="Corthals A.P."/>
            <person name="Power M.L."/>
            <person name="Jones G."/>
            <person name="Ransome R.D."/>
            <person name="Dechmann D.K.N."/>
            <person name="Locatelli A.G."/>
            <person name="Puechmaille S.J."/>
            <person name="Fedrigo O."/>
            <person name="Jarvis E.D."/>
            <person name="Hiller M."/>
            <person name="Vernes S.C."/>
            <person name="Myers E.W."/>
            <person name="Teeling E.C."/>
        </authorList>
    </citation>
    <scope>NUCLEOTIDE SEQUENCE [LARGE SCALE GENOMIC DNA]</scope>
    <source>
        <strain evidence="6">MRhiFer1</strain>
        <tissue evidence="6">Lung</tissue>
    </source>
</reference>
<dbReference type="Gene3D" id="6.10.140.140">
    <property type="match status" value="2"/>
</dbReference>
<dbReference type="CDD" id="cd07765">
    <property type="entry name" value="KRAB_A-box"/>
    <property type="match status" value="2"/>
</dbReference>
<evidence type="ECO:0000256" key="1">
    <source>
        <dbReference type="ARBA" id="ARBA00023125"/>
    </source>
</evidence>
<dbReference type="EMBL" id="JACAGC010000022">
    <property type="protein sequence ID" value="KAF6289393.1"/>
    <property type="molecule type" value="Genomic_DNA"/>
</dbReference>